<dbReference type="Pfam" id="PF07714">
    <property type="entry name" value="PK_Tyr_Ser-Thr"/>
    <property type="match status" value="1"/>
</dbReference>
<protein>
    <recommendedName>
        <fullName evidence="3">Protein kinase domain-containing protein</fullName>
    </recommendedName>
</protein>
<dbReference type="EMBL" id="KV918904">
    <property type="protein sequence ID" value="OSX75431.1"/>
    <property type="molecule type" value="Genomic_DNA"/>
</dbReference>
<feature type="domain" description="Protein kinase" evidence="3">
    <location>
        <begin position="1"/>
        <end position="92"/>
    </location>
</feature>
<proteinExistence type="predicted"/>
<dbReference type="PROSITE" id="PS50011">
    <property type="entry name" value="PROTEIN_KINASE_DOM"/>
    <property type="match status" value="1"/>
</dbReference>
<dbReference type="SUPFAM" id="SSF56112">
    <property type="entry name" value="Protein kinase-like (PK-like)"/>
    <property type="match status" value="1"/>
</dbReference>
<dbReference type="Proteomes" id="UP000218209">
    <property type="component" value="Unassembled WGS sequence"/>
</dbReference>
<keyword evidence="1" id="KW-0547">Nucleotide-binding</keyword>
<dbReference type="AlphaFoldDB" id="A0A1X6P3H7"/>
<dbReference type="PANTHER" id="PTHR44329">
    <property type="entry name" value="SERINE/THREONINE-PROTEIN KINASE TNNI3K-RELATED"/>
    <property type="match status" value="1"/>
</dbReference>
<organism evidence="4 5">
    <name type="scientific">Porphyra umbilicalis</name>
    <name type="common">Purple laver</name>
    <name type="synonym">Red alga</name>
    <dbReference type="NCBI Taxonomy" id="2786"/>
    <lineage>
        <taxon>Eukaryota</taxon>
        <taxon>Rhodophyta</taxon>
        <taxon>Bangiophyceae</taxon>
        <taxon>Bangiales</taxon>
        <taxon>Bangiaceae</taxon>
        <taxon>Porphyra</taxon>
    </lineage>
</organism>
<dbReference type="InterPro" id="IPR001245">
    <property type="entry name" value="Ser-Thr/Tyr_kinase_cat_dom"/>
</dbReference>
<name>A0A1X6P3H7_PORUM</name>
<gene>
    <name evidence="4" type="ORF">BU14_0237s0024</name>
</gene>
<dbReference type="PANTHER" id="PTHR44329:SF298">
    <property type="entry name" value="MIXED LINEAGE KINASE DOMAIN-LIKE PROTEIN"/>
    <property type="match status" value="1"/>
</dbReference>
<dbReference type="InterPro" id="IPR000719">
    <property type="entry name" value="Prot_kinase_dom"/>
</dbReference>
<dbReference type="GO" id="GO:0004674">
    <property type="term" value="F:protein serine/threonine kinase activity"/>
    <property type="evidence" value="ECO:0007669"/>
    <property type="project" value="TreeGrafter"/>
</dbReference>
<reference evidence="4 5" key="1">
    <citation type="submission" date="2017-03" db="EMBL/GenBank/DDBJ databases">
        <title>WGS assembly of Porphyra umbilicalis.</title>
        <authorList>
            <person name="Brawley S.H."/>
            <person name="Blouin N.A."/>
            <person name="Ficko-Blean E."/>
            <person name="Wheeler G.L."/>
            <person name="Lohr M."/>
            <person name="Goodson H.V."/>
            <person name="Jenkins J.W."/>
            <person name="Blaby-Haas C.E."/>
            <person name="Helliwell K.E."/>
            <person name="Chan C."/>
            <person name="Marriage T."/>
            <person name="Bhattacharya D."/>
            <person name="Klein A.S."/>
            <person name="Badis Y."/>
            <person name="Brodie J."/>
            <person name="Cao Y."/>
            <person name="Collen J."/>
            <person name="Dittami S.M."/>
            <person name="Gachon C.M."/>
            <person name="Green B.R."/>
            <person name="Karpowicz S."/>
            <person name="Kim J.W."/>
            <person name="Kudahl U."/>
            <person name="Lin S."/>
            <person name="Michel G."/>
            <person name="Mittag M."/>
            <person name="Olson B.J."/>
            <person name="Pangilinan J."/>
            <person name="Peng Y."/>
            <person name="Qiu H."/>
            <person name="Shu S."/>
            <person name="Singer J.T."/>
            <person name="Smith A.G."/>
            <person name="Sprecher B.N."/>
            <person name="Wagner V."/>
            <person name="Wang W."/>
            <person name="Wang Z.-Y."/>
            <person name="Yan J."/>
            <person name="Yarish C."/>
            <person name="Zoeuner-Riek S."/>
            <person name="Zhuang Y."/>
            <person name="Zou Y."/>
            <person name="Lindquist E.A."/>
            <person name="Grimwood J."/>
            <person name="Barry K."/>
            <person name="Rokhsar D.S."/>
            <person name="Schmutz J."/>
            <person name="Stiller J.W."/>
            <person name="Grossman A.R."/>
            <person name="Prochnik S.E."/>
        </authorList>
    </citation>
    <scope>NUCLEOTIDE SEQUENCE [LARGE SCALE GENOMIC DNA]</scope>
    <source>
        <strain evidence="4">4086291</strain>
    </source>
</reference>
<keyword evidence="2" id="KW-0067">ATP-binding</keyword>
<evidence type="ECO:0000313" key="4">
    <source>
        <dbReference type="EMBL" id="OSX75431.1"/>
    </source>
</evidence>
<dbReference type="InterPro" id="IPR011009">
    <property type="entry name" value="Kinase-like_dom_sf"/>
</dbReference>
<dbReference type="InterPro" id="IPR051681">
    <property type="entry name" value="Ser/Thr_Kinases-Pseudokinases"/>
</dbReference>
<evidence type="ECO:0000313" key="5">
    <source>
        <dbReference type="Proteomes" id="UP000218209"/>
    </source>
</evidence>
<accession>A0A1X6P3H7</accession>
<keyword evidence="5" id="KW-1185">Reference proteome</keyword>
<dbReference type="OrthoDB" id="933at2759"/>
<evidence type="ECO:0000256" key="2">
    <source>
        <dbReference type="ARBA" id="ARBA00022840"/>
    </source>
</evidence>
<sequence>MAPEVIRSEPYGCPADVWSFGILLWALVAGSDQPYGYLTPIQAAMGVSRRGHRPTMPSSAPPGVAELIRACWAGDAGERPPFSAVVVTLARLAAEEPKPTKSRMWGW</sequence>
<dbReference type="GO" id="GO:0005524">
    <property type="term" value="F:ATP binding"/>
    <property type="evidence" value="ECO:0007669"/>
    <property type="project" value="UniProtKB-KW"/>
</dbReference>
<evidence type="ECO:0000259" key="3">
    <source>
        <dbReference type="PROSITE" id="PS50011"/>
    </source>
</evidence>
<dbReference type="Gene3D" id="1.10.510.10">
    <property type="entry name" value="Transferase(Phosphotransferase) domain 1"/>
    <property type="match status" value="1"/>
</dbReference>
<evidence type="ECO:0000256" key="1">
    <source>
        <dbReference type="ARBA" id="ARBA00022741"/>
    </source>
</evidence>